<sequence>MNTSGLKYSGYFFVHFTGEDKEYGEQIYFSVSKDGLHWTDLNKGEHVLCSPLGDKGVRDPFIVRSEKENKFYLIATDLRIYSGKSWSDAVTKGSRDIIVWESGDLIHWGEPWAVTVGIEGAGCVWAPEVIYDESQENFLVFWASHTKEEQEEGKHRIYSARTRDFRNFTPAKKYIERENHIIDTTMIYHNGSYYRFSKDETTKNIRTEKGSSLAPDAFVPMSAPVVESLQGVEGPQIFKFNDRDEWCLIVDRYATHGGYLPLITSDLEKGEFRILSEDEFDLGQTVKRHGSVINITEEEYQRLLKSYPIV</sequence>
<name>A0A6S6R3W6_9FIRM</name>
<accession>A0A6S6R3W6</accession>
<dbReference type="InterPro" id="IPR023296">
    <property type="entry name" value="Glyco_hydro_beta-prop_sf"/>
</dbReference>
<dbReference type="CDD" id="cd08983">
    <property type="entry name" value="GH43_Bt3655-like"/>
    <property type="match status" value="1"/>
</dbReference>
<proteinExistence type="predicted"/>
<keyword evidence="2" id="KW-1185">Reference proteome</keyword>
<dbReference type="EMBL" id="AP023367">
    <property type="protein sequence ID" value="BCJ96059.1"/>
    <property type="molecule type" value="Genomic_DNA"/>
</dbReference>
<dbReference type="InterPro" id="IPR050727">
    <property type="entry name" value="GH43_arabinanases"/>
</dbReference>
<dbReference type="AlphaFoldDB" id="A0A6S6R3W6"/>
<gene>
    <name evidence="1" type="ORF">acsn021_36280</name>
</gene>
<dbReference type="PANTHER" id="PTHR43301:SF3">
    <property type="entry name" value="ARABINAN ENDO-1,5-ALPHA-L-ARABINOSIDASE A-RELATED"/>
    <property type="match status" value="1"/>
</dbReference>
<dbReference type="KEGG" id="acel:acsn021_36280"/>
<evidence type="ECO:0000313" key="1">
    <source>
        <dbReference type="EMBL" id="BCJ96059.1"/>
    </source>
</evidence>
<protein>
    <submittedName>
        <fullName evidence="1">Uncharacterized protein</fullName>
    </submittedName>
</protein>
<reference evidence="1 2" key="1">
    <citation type="journal article" date="2016" name="Int. J. Syst. Evol. Microbiol.">
        <title>Descriptions of Anaerotaenia torta gen. nov., sp. nov. and Anaerocolumna cellulosilytica gen. nov., sp. nov. isolated from a methanogenic reactor of cattle waste.</title>
        <authorList>
            <person name="Uek A."/>
            <person name="Ohtaki Y."/>
            <person name="Kaku N."/>
            <person name="Ueki K."/>
        </authorList>
    </citation>
    <scope>NUCLEOTIDE SEQUENCE [LARGE SCALE GENOMIC DNA]</scope>
    <source>
        <strain evidence="1 2">SN021</strain>
    </source>
</reference>
<dbReference type="Proteomes" id="UP000515561">
    <property type="component" value="Chromosome"/>
</dbReference>
<evidence type="ECO:0000313" key="2">
    <source>
        <dbReference type="Proteomes" id="UP000515561"/>
    </source>
</evidence>
<dbReference type="Gene3D" id="2.115.10.20">
    <property type="entry name" value="Glycosyl hydrolase domain, family 43"/>
    <property type="match status" value="1"/>
</dbReference>
<dbReference type="PANTHER" id="PTHR43301">
    <property type="entry name" value="ARABINAN ENDO-1,5-ALPHA-L-ARABINOSIDASE"/>
    <property type="match status" value="1"/>
</dbReference>
<dbReference type="RefSeq" id="WP_184091821.1">
    <property type="nucleotide sequence ID" value="NZ_AP023367.1"/>
</dbReference>
<organism evidence="1 2">
    <name type="scientific">Anaerocolumna cellulosilytica</name>
    <dbReference type="NCBI Taxonomy" id="433286"/>
    <lineage>
        <taxon>Bacteria</taxon>
        <taxon>Bacillati</taxon>
        <taxon>Bacillota</taxon>
        <taxon>Clostridia</taxon>
        <taxon>Lachnospirales</taxon>
        <taxon>Lachnospiraceae</taxon>
        <taxon>Anaerocolumna</taxon>
    </lineage>
</organism>
<dbReference type="SUPFAM" id="SSF75005">
    <property type="entry name" value="Arabinanase/levansucrase/invertase"/>
    <property type="match status" value="1"/>
</dbReference>